<reference evidence="1" key="2">
    <citation type="journal article" date="2023" name="Int. J. Mol. Sci.">
        <title>De Novo Assembly and Annotation of 11 Diverse Shrub Willow (Salix) Genomes Reveals Novel Gene Organization in Sex-Linked Regions.</title>
        <authorList>
            <person name="Hyden B."/>
            <person name="Feng K."/>
            <person name="Yates T.B."/>
            <person name="Jawdy S."/>
            <person name="Cereghino C."/>
            <person name="Smart L.B."/>
            <person name="Muchero W."/>
        </authorList>
    </citation>
    <scope>NUCLEOTIDE SEQUENCE</scope>
    <source>
        <tissue evidence="1">Shoot tip</tissue>
    </source>
</reference>
<evidence type="ECO:0000313" key="2">
    <source>
        <dbReference type="Proteomes" id="UP001151752"/>
    </source>
</evidence>
<proteinExistence type="predicted"/>
<dbReference type="AlphaFoldDB" id="A0A9Q0X1R3"/>
<keyword evidence="2" id="KW-1185">Reference proteome</keyword>
<gene>
    <name evidence="1" type="ORF">OIU74_000593</name>
</gene>
<dbReference type="PANTHER" id="PTHR31052">
    <property type="entry name" value="COBRA-LIKE PROTEIN 7"/>
    <property type="match status" value="1"/>
</dbReference>
<evidence type="ECO:0000313" key="1">
    <source>
        <dbReference type="EMBL" id="KAJ6776451.1"/>
    </source>
</evidence>
<protein>
    <submittedName>
        <fullName evidence="1">COBRA-LIKE PROTEIN 7</fullName>
    </submittedName>
</protein>
<sequence length="137" mass="14694">MAKPMTMQNPAAPPPGLDECNGLFLTYSFISREKEYPRCLLPGAIVVDGDDFPLEVGNGTTFAGNPMTDLKTAIDTAGDFTQISAQIEITGSVFGIKPPGVPMPKNIKLVDDGYKCPKATLKGSNPHVLMDMFSRSN</sequence>
<dbReference type="Proteomes" id="UP001151752">
    <property type="component" value="Chromosome 16"/>
</dbReference>
<organism evidence="1 2">
    <name type="scientific">Salix koriyanagi</name>
    <dbReference type="NCBI Taxonomy" id="2511006"/>
    <lineage>
        <taxon>Eukaryota</taxon>
        <taxon>Viridiplantae</taxon>
        <taxon>Streptophyta</taxon>
        <taxon>Embryophyta</taxon>
        <taxon>Tracheophyta</taxon>
        <taxon>Spermatophyta</taxon>
        <taxon>Magnoliopsida</taxon>
        <taxon>eudicotyledons</taxon>
        <taxon>Gunneridae</taxon>
        <taxon>Pentapetalae</taxon>
        <taxon>rosids</taxon>
        <taxon>fabids</taxon>
        <taxon>Malpighiales</taxon>
        <taxon>Salicaceae</taxon>
        <taxon>Saliceae</taxon>
        <taxon>Salix</taxon>
    </lineage>
</organism>
<reference evidence="1" key="1">
    <citation type="submission" date="2022-11" db="EMBL/GenBank/DDBJ databases">
        <authorList>
            <person name="Hyden B.L."/>
            <person name="Feng K."/>
            <person name="Yates T."/>
            <person name="Jawdy S."/>
            <person name="Smart L.B."/>
            <person name="Muchero W."/>
        </authorList>
    </citation>
    <scope>NUCLEOTIDE SEQUENCE</scope>
    <source>
        <tissue evidence="1">Shoot tip</tissue>
    </source>
</reference>
<dbReference type="PANTHER" id="PTHR31052:SF2">
    <property type="entry name" value="COBRA-LIKE PROTEIN 10"/>
    <property type="match status" value="1"/>
</dbReference>
<accession>A0A9Q0X1R3</accession>
<dbReference type="EMBL" id="JAPFFM010000001">
    <property type="protein sequence ID" value="KAJ6776451.1"/>
    <property type="molecule type" value="Genomic_DNA"/>
</dbReference>
<comment type="caution">
    <text evidence="1">The sequence shown here is derived from an EMBL/GenBank/DDBJ whole genome shotgun (WGS) entry which is preliminary data.</text>
</comment>
<name>A0A9Q0X1R3_9ROSI</name>